<sequence length="287" mass="33093">MTKTLHEQDYSLLADHEKDRVSSDSDSGSFVRTGYSNKRFSLRYLLIGISLLGLSIVLNVVLALKVFGVEVQDSTGTTTSIYAKLPQNIDDSIIWNTEFSGENKTEVDRLWYDTIPWESGIIALRNSEAESMGLPLSQPFPWDGKEKSTYIINGHHILHCVRNIYISIQEYRNHQEQSIVYPHILHCLDSIRLETLCAADDTPRYVPFNGENEKKPGDGQIRKCRDWSKLEKWAQDHDACYRYIEPGNDEISNLERFKFCANDSPYVPIIRGYFGYEDTWLPRKETI</sequence>
<gene>
    <name evidence="3" type="ORF">HYFRA_00004960</name>
</gene>
<protein>
    <recommendedName>
        <fullName evidence="5">Tat pathway signal sequence protein</fullName>
    </recommendedName>
</protein>
<dbReference type="OrthoDB" id="3687641at2759"/>
<dbReference type="Pfam" id="PF11807">
    <property type="entry name" value="UstYa"/>
    <property type="match status" value="1"/>
</dbReference>
<organism evidence="3 4">
    <name type="scientific">Hymenoscyphus fraxineus</name>
    <dbReference type="NCBI Taxonomy" id="746836"/>
    <lineage>
        <taxon>Eukaryota</taxon>
        <taxon>Fungi</taxon>
        <taxon>Dikarya</taxon>
        <taxon>Ascomycota</taxon>
        <taxon>Pezizomycotina</taxon>
        <taxon>Leotiomycetes</taxon>
        <taxon>Helotiales</taxon>
        <taxon>Helotiaceae</taxon>
        <taxon>Hymenoscyphus</taxon>
    </lineage>
</organism>
<keyword evidence="2" id="KW-1133">Transmembrane helix</keyword>
<evidence type="ECO:0000256" key="2">
    <source>
        <dbReference type="SAM" id="Phobius"/>
    </source>
</evidence>
<evidence type="ECO:0008006" key="5">
    <source>
        <dbReference type="Google" id="ProtNLM"/>
    </source>
</evidence>
<dbReference type="EMBL" id="CAJVRL010000002">
    <property type="protein sequence ID" value="CAG8949334.1"/>
    <property type="molecule type" value="Genomic_DNA"/>
</dbReference>
<comment type="similarity">
    <text evidence="1">Belongs to the ustYa family.</text>
</comment>
<accession>A0A9N9KKF8</accession>
<keyword evidence="2" id="KW-0812">Transmembrane</keyword>
<evidence type="ECO:0000313" key="4">
    <source>
        <dbReference type="Proteomes" id="UP000696280"/>
    </source>
</evidence>
<feature type="transmembrane region" description="Helical" evidence="2">
    <location>
        <begin position="42"/>
        <end position="64"/>
    </location>
</feature>
<dbReference type="GO" id="GO:0043386">
    <property type="term" value="P:mycotoxin biosynthetic process"/>
    <property type="evidence" value="ECO:0007669"/>
    <property type="project" value="InterPro"/>
</dbReference>
<dbReference type="Proteomes" id="UP000696280">
    <property type="component" value="Unassembled WGS sequence"/>
</dbReference>
<name>A0A9N9KKF8_9HELO</name>
<keyword evidence="2" id="KW-0472">Membrane</keyword>
<comment type="caution">
    <text evidence="3">The sequence shown here is derived from an EMBL/GenBank/DDBJ whole genome shotgun (WGS) entry which is preliminary data.</text>
</comment>
<evidence type="ECO:0000256" key="1">
    <source>
        <dbReference type="ARBA" id="ARBA00035112"/>
    </source>
</evidence>
<reference evidence="3" key="1">
    <citation type="submission" date="2021-07" db="EMBL/GenBank/DDBJ databases">
        <authorList>
            <person name="Durling M."/>
        </authorList>
    </citation>
    <scope>NUCLEOTIDE SEQUENCE</scope>
</reference>
<dbReference type="InterPro" id="IPR021765">
    <property type="entry name" value="UstYa-like"/>
</dbReference>
<proteinExistence type="inferred from homology"/>
<keyword evidence="4" id="KW-1185">Reference proteome</keyword>
<dbReference type="PANTHER" id="PTHR33365">
    <property type="entry name" value="YALI0B05434P"/>
    <property type="match status" value="1"/>
</dbReference>
<dbReference type="PANTHER" id="PTHR33365:SF6">
    <property type="entry name" value="OXIDASE USTYA"/>
    <property type="match status" value="1"/>
</dbReference>
<dbReference type="AlphaFoldDB" id="A0A9N9KKF8"/>
<evidence type="ECO:0000313" key="3">
    <source>
        <dbReference type="EMBL" id="CAG8949334.1"/>
    </source>
</evidence>